<reference evidence="1 2" key="1">
    <citation type="journal article" date="2017" name="Front. Microbiol.">
        <title>Genomics reveals a unique clone of Burkholderia cenocepacia harbouring an actively excising novel genomic island.</title>
        <authorList>
            <person name="Patil P."/>
            <person name="Mali S."/>
            <person name="Midha S."/>
            <person name="Gautam V."/>
            <person name="Dash L."/>
            <person name="Kumar S."/>
            <person name="Shastri J."/>
            <person name="Singhal L."/>
            <person name="Patil P.B."/>
        </authorList>
    </citation>
    <scope>NUCLEOTIDE SEQUENCE [LARGE SCALE GENOMIC DNA]</scope>
    <source>
        <strain evidence="1 2">BC-19</strain>
    </source>
</reference>
<evidence type="ECO:0000313" key="1">
    <source>
        <dbReference type="EMBL" id="MCW3716811.1"/>
    </source>
</evidence>
<name>A0ABD4UR58_9BURK</name>
<evidence type="ECO:0000313" key="2">
    <source>
        <dbReference type="Proteomes" id="UP000191686"/>
    </source>
</evidence>
<comment type="caution">
    <text evidence="1">The sequence shown here is derived from an EMBL/GenBank/DDBJ whole genome shotgun (WGS) entry which is preliminary data.</text>
</comment>
<sequence>MSTAPTPDPRDALPVRDGTSLIAYLHILRKAHAALVGQDHAHQRFSEIVTRGQARQYSQYIEELMPVLLRKRAEHRARKHGGKHH</sequence>
<organism evidence="1 2">
    <name type="scientific">Burkholderia cenocepacia</name>
    <dbReference type="NCBI Taxonomy" id="95486"/>
    <lineage>
        <taxon>Bacteria</taxon>
        <taxon>Pseudomonadati</taxon>
        <taxon>Pseudomonadota</taxon>
        <taxon>Betaproteobacteria</taxon>
        <taxon>Burkholderiales</taxon>
        <taxon>Burkholderiaceae</taxon>
        <taxon>Burkholderia</taxon>
        <taxon>Burkholderia cepacia complex</taxon>
    </lineage>
</organism>
<protein>
    <submittedName>
        <fullName evidence="1">Uncharacterized protein</fullName>
    </submittedName>
</protein>
<proteinExistence type="predicted"/>
<reference evidence="1 2" key="2">
    <citation type="journal article" date="2017" name="Front. Microbiol.">
        <title>Genomics Reveals a Unique Clone of Burkholderia cenocepacia Harboring an Actively Excising Novel Genomic Island.</title>
        <authorList>
            <person name="Patil P.P."/>
            <person name="Mali S."/>
            <person name="Midha S."/>
            <person name="Gautam V."/>
            <person name="Dash L."/>
            <person name="Kumar S."/>
            <person name="Shastri J."/>
            <person name="Singhal L."/>
            <person name="Patil P.B."/>
        </authorList>
    </citation>
    <scope>NUCLEOTIDE SEQUENCE [LARGE SCALE GENOMIC DNA]</scope>
    <source>
        <strain evidence="1 2">BC-19</strain>
    </source>
</reference>
<dbReference type="RefSeq" id="WP_058903164.1">
    <property type="nucleotide sequence ID" value="NZ_CAJPCL010000008.1"/>
</dbReference>
<dbReference type="Proteomes" id="UP000191686">
    <property type="component" value="Unassembled WGS sequence"/>
</dbReference>
<gene>
    <name evidence="1" type="ORF">UE95_036620</name>
</gene>
<accession>A0ABD4UR58</accession>
<dbReference type="EMBL" id="JYMX02000051">
    <property type="protein sequence ID" value="MCW3716811.1"/>
    <property type="molecule type" value="Genomic_DNA"/>
</dbReference>
<dbReference type="AlphaFoldDB" id="A0ABD4UR58"/>